<keyword evidence="1" id="KW-0732">Signal</keyword>
<dbReference type="eggNOG" id="COG2968">
    <property type="taxonomic scope" value="Bacteria"/>
</dbReference>
<dbReference type="PATRIC" id="fig|472175.3.peg.669"/>
<sequence>MNRSLMPLMLAASLFAVPGAVAQEASLPQPKISVTGEGEATLSPDMALITLAVVEEAETAREAMDANNAAMAAIIAKLKEEGIEARDLQTSGLSINPQYVYPNNRNDEEKPRITGYQVTNQLTVRIRDLAKVGQILDQSVTLGVNQGGQISFTNEDPSAALTEARKRAVEEAMAKAKTLAEAAGVTLGNVIEISERMSQPQPMPMAGKMIRAEMAADSVPVEAGENSYSVQVEVTFSLAQ</sequence>
<dbReference type="OrthoDB" id="9813144at2"/>
<dbReference type="AlphaFoldDB" id="A0A084U9K1"/>
<dbReference type="Proteomes" id="UP000053675">
    <property type="component" value="Unassembled WGS sequence"/>
</dbReference>
<dbReference type="EMBL" id="JMQM01000001">
    <property type="protein sequence ID" value="KFB09637.1"/>
    <property type="molecule type" value="Genomic_DNA"/>
</dbReference>
<gene>
    <name evidence="2" type="primary">bp</name>
    <name evidence="2" type="ORF">EL18_00654</name>
</gene>
<dbReference type="PANTHER" id="PTHR34387">
    <property type="entry name" value="SLR1258 PROTEIN"/>
    <property type="match status" value="1"/>
</dbReference>
<reference evidence="2 3" key="1">
    <citation type="submission" date="2014-05" db="EMBL/GenBank/DDBJ databases">
        <title>Draft Genome Sequence of Nitratireductor basaltis Strain UMTGB225, A Marine Bacterium Isolated from Green Barrel Tunicate.</title>
        <authorList>
            <person name="Gan H.Y."/>
        </authorList>
    </citation>
    <scope>NUCLEOTIDE SEQUENCE [LARGE SCALE GENOMIC DNA]</scope>
    <source>
        <strain evidence="2 3">UMTGB225</strain>
    </source>
</reference>
<proteinExistence type="predicted"/>
<evidence type="ECO:0000313" key="3">
    <source>
        <dbReference type="Proteomes" id="UP000053675"/>
    </source>
</evidence>
<dbReference type="PANTHER" id="PTHR34387:SF1">
    <property type="entry name" value="PERIPLASMIC IMMUNOGENIC PROTEIN"/>
    <property type="match status" value="1"/>
</dbReference>
<feature type="chain" id="PRO_5001782990" evidence="1">
    <location>
        <begin position="23"/>
        <end position="240"/>
    </location>
</feature>
<dbReference type="InterPro" id="IPR052022">
    <property type="entry name" value="26kDa_periplasmic_antigen"/>
</dbReference>
<dbReference type="Pfam" id="PF04402">
    <property type="entry name" value="SIMPL"/>
    <property type="match status" value="1"/>
</dbReference>
<dbReference type="InterPro" id="IPR007497">
    <property type="entry name" value="SIMPL/DUF541"/>
</dbReference>
<dbReference type="GO" id="GO:0006974">
    <property type="term" value="P:DNA damage response"/>
    <property type="evidence" value="ECO:0007669"/>
    <property type="project" value="TreeGrafter"/>
</dbReference>
<protein>
    <submittedName>
        <fullName evidence="2">26 kDa periplasmic immunogenic protein</fullName>
    </submittedName>
</protein>
<accession>A0A084U9K1</accession>
<evidence type="ECO:0000313" key="2">
    <source>
        <dbReference type="EMBL" id="KFB09637.1"/>
    </source>
</evidence>
<organism evidence="2 3">
    <name type="scientific">Nitratireductor basaltis</name>
    <dbReference type="NCBI Taxonomy" id="472175"/>
    <lineage>
        <taxon>Bacteria</taxon>
        <taxon>Pseudomonadati</taxon>
        <taxon>Pseudomonadota</taxon>
        <taxon>Alphaproteobacteria</taxon>
        <taxon>Hyphomicrobiales</taxon>
        <taxon>Phyllobacteriaceae</taxon>
        <taxon>Nitratireductor</taxon>
    </lineage>
</organism>
<comment type="caution">
    <text evidence="2">The sequence shown here is derived from an EMBL/GenBank/DDBJ whole genome shotgun (WGS) entry which is preliminary data.</text>
</comment>
<dbReference type="Gene3D" id="3.30.110.170">
    <property type="entry name" value="Protein of unknown function (DUF541), domain 1"/>
    <property type="match status" value="1"/>
</dbReference>
<feature type="signal peptide" evidence="1">
    <location>
        <begin position="1"/>
        <end position="22"/>
    </location>
</feature>
<keyword evidence="3" id="KW-1185">Reference proteome</keyword>
<name>A0A084U9K1_9HYPH</name>
<dbReference type="Gene3D" id="3.30.70.2970">
    <property type="entry name" value="Protein of unknown function (DUF541), domain 2"/>
    <property type="match status" value="1"/>
</dbReference>
<evidence type="ECO:0000256" key="1">
    <source>
        <dbReference type="SAM" id="SignalP"/>
    </source>
</evidence>
<dbReference type="STRING" id="472175.EL18_00654"/>
<dbReference type="RefSeq" id="WP_036479710.1">
    <property type="nucleotide sequence ID" value="NZ_JMQM01000001.1"/>
</dbReference>